<feature type="region of interest" description="Disordered" evidence="1">
    <location>
        <begin position="125"/>
        <end position="163"/>
    </location>
</feature>
<feature type="region of interest" description="Disordered" evidence="1">
    <location>
        <begin position="12"/>
        <end position="80"/>
    </location>
</feature>
<feature type="compositionally biased region" description="Gly residues" evidence="1">
    <location>
        <begin position="27"/>
        <end position="39"/>
    </location>
</feature>
<dbReference type="EMBL" id="LT629772">
    <property type="protein sequence ID" value="SDS44263.1"/>
    <property type="molecule type" value="Genomic_DNA"/>
</dbReference>
<dbReference type="STRING" id="630515.SAMN04489812_1918"/>
<dbReference type="Proteomes" id="UP000199103">
    <property type="component" value="Chromosome I"/>
</dbReference>
<keyword evidence="2" id="KW-0812">Transmembrane</keyword>
<evidence type="ECO:0000256" key="2">
    <source>
        <dbReference type="SAM" id="Phobius"/>
    </source>
</evidence>
<proteinExistence type="predicted"/>
<organism evidence="3 4">
    <name type="scientific">Microlunatus soli</name>
    <dbReference type="NCBI Taxonomy" id="630515"/>
    <lineage>
        <taxon>Bacteria</taxon>
        <taxon>Bacillati</taxon>
        <taxon>Actinomycetota</taxon>
        <taxon>Actinomycetes</taxon>
        <taxon>Propionibacteriales</taxon>
        <taxon>Propionibacteriaceae</taxon>
        <taxon>Microlunatus</taxon>
    </lineage>
</organism>
<keyword evidence="4" id="KW-1185">Reference proteome</keyword>
<keyword evidence="2" id="KW-1133">Transmembrane helix</keyword>
<protein>
    <recommendedName>
        <fullName evidence="5">DUF2510 domain-containing protein</fullName>
    </recommendedName>
</protein>
<evidence type="ECO:0000313" key="3">
    <source>
        <dbReference type="EMBL" id="SDS44263.1"/>
    </source>
</evidence>
<feature type="compositionally biased region" description="Low complexity" evidence="1">
    <location>
        <begin position="40"/>
        <end position="80"/>
    </location>
</feature>
<keyword evidence="2" id="KW-0472">Membrane</keyword>
<feature type="transmembrane region" description="Helical" evidence="2">
    <location>
        <begin position="98"/>
        <end position="119"/>
    </location>
</feature>
<gene>
    <name evidence="3" type="ORF">SAMN04489812_1918</name>
</gene>
<sequence length="324" mass="33857">MYRYWDGHAWSAATSSTPSAPPPNQGIGTGQPGSSGQGAGQQPFGSGQPGQGQQPYGQQQYGQQPYGQQSYGGQQPYGGQQSAYANYQQQAGKKKSGVGWWIGGGVVVVALIVVVVLLIRNLGGGSGLDPTDPSGGGSEDACPTTTPTAAPNTTSPDGRVHGGPVSYPQLPAPWKAPYTDDRVPFGSDVLQQSITIESNYDGGGSSWVASILVAQLLAGDGFFTPQQGSEIVAKCVVGAFYGDNPVQRHDEKSKAMKVDGHDAWYLKTHLTFDIDGLKTKGETAIIVIVAAGQTSGLFYASIPDTAKQYMPDAEKSLAELTVDK</sequence>
<name>A0A1H1S8P8_9ACTN</name>
<evidence type="ECO:0008006" key="5">
    <source>
        <dbReference type="Google" id="ProtNLM"/>
    </source>
</evidence>
<evidence type="ECO:0000313" key="4">
    <source>
        <dbReference type="Proteomes" id="UP000199103"/>
    </source>
</evidence>
<dbReference type="AlphaFoldDB" id="A0A1H1S8P8"/>
<evidence type="ECO:0000256" key="1">
    <source>
        <dbReference type="SAM" id="MobiDB-lite"/>
    </source>
</evidence>
<feature type="compositionally biased region" description="Low complexity" evidence="1">
    <location>
        <begin position="141"/>
        <end position="154"/>
    </location>
</feature>
<accession>A0A1H1S8P8</accession>
<reference evidence="3 4" key="1">
    <citation type="submission" date="2016-10" db="EMBL/GenBank/DDBJ databases">
        <authorList>
            <person name="de Groot N.N."/>
        </authorList>
    </citation>
    <scope>NUCLEOTIDE SEQUENCE [LARGE SCALE GENOMIC DNA]</scope>
    <source>
        <strain evidence="3 4">DSM 21800</strain>
    </source>
</reference>